<evidence type="ECO:0000259" key="6">
    <source>
        <dbReference type="PROSITE" id="PS51007"/>
    </source>
</evidence>
<dbReference type="EMBL" id="QGTJ01000001">
    <property type="protein sequence ID" value="PWV65675.1"/>
    <property type="molecule type" value="Genomic_DNA"/>
</dbReference>
<dbReference type="Gene3D" id="1.10.760.10">
    <property type="entry name" value="Cytochrome c-like domain"/>
    <property type="match status" value="1"/>
</dbReference>
<evidence type="ECO:0000256" key="2">
    <source>
        <dbReference type="ARBA" id="ARBA00022723"/>
    </source>
</evidence>
<evidence type="ECO:0000256" key="1">
    <source>
        <dbReference type="ARBA" id="ARBA00022617"/>
    </source>
</evidence>
<name>A0A317MZK7_9GAMM</name>
<dbReference type="RefSeq" id="WP_110016672.1">
    <property type="nucleotide sequence ID" value="NZ_QGTJ01000001.1"/>
</dbReference>
<dbReference type="PANTHER" id="PTHR35008">
    <property type="entry name" value="BLL4482 PROTEIN-RELATED"/>
    <property type="match status" value="1"/>
</dbReference>
<dbReference type="InterPro" id="IPR036909">
    <property type="entry name" value="Cyt_c-like_dom_sf"/>
</dbReference>
<dbReference type="Pfam" id="PF00034">
    <property type="entry name" value="Cytochrom_C"/>
    <property type="match status" value="1"/>
</dbReference>
<evidence type="ECO:0000256" key="3">
    <source>
        <dbReference type="ARBA" id="ARBA00023004"/>
    </source>
</evidence>
<gene>
    <name evidence="7" type="ORF">C7443_101159</name>
</gene>
<keyword evidence="3 4" id="KW-0408">Iron</keyword>
<evidence type="ECO:0000313" key="7">
    <source>
        <dbReference type="EMBL" id="PWV65675.1"/>
    </source>
</evidence>
<comment type="caution">
    <text evidence="7">The sequence shown here is derived from an EMBL/GenBank/DDBJ whole genome shotgun (WGS) entry which is preliminary data.</text>
</comment>
<dbReference type="InterPro" id="IPR051459">
    <property type="entry name" value="Cytochrome_c-type_DH"/>
</dbReference>
<feature type="domain" description="Cytochrome c" evidence="6">
    <location>
        <begin position="33"/>
        <end position="171"/>
    </location>
</feature>
<keyword evidence="1 4" id="KW-0349">Heme</keyword>
<dbReference type="GO" id="GO:0046872">
    <property type="term" value="F:metal ion binding"/>
    <property type="evidence" value="ECO:0007669"/>
    <property type="project" value="UniProtKB-KW"/>
</dbReference>
<dbReference type="PANTHER" id="PTHR35008:SF4">
    <property type="entry name" value="BLL4482 PROTEIN"/>
    <property type="match status" value="1"/>
</dbReference>
<organism evidence="7 8">
    <name type="scientific">Plasticicumulans acidivorans</name>
    <dbReference type="NCBI Taxonomy" id="886464"/>
    <lineage>
        <taxon>Bacteria</taxon>
        <taxon>Pseudomonadati</taxon>
        <taxon>Pseudomonadota</taxon>
        <taxon>Gammaproteobacteria</taxon>
        <taxon>Candidatus Competibacteraceae</taxon>
        <taxon>Plasticicumulans</taxon>
    </lineage>
</organism>
<dbReference type="Proteomes" id="UP000246569">
    <property type="component" value="Unassembled WGS sequence"/>
</dbReference>
<keyword evidence="2 4" id="KW-0479">Metal-binding</keyword>
<dbReference type="OrthoDB" id="9811281at2"/>
<accession>A0A317MZK7</accession>
<protein>
    <submittedName>
        <fullName evidence="7">Cytochrome c</fullName>
    </submittedName>
</protein>
<evidence type="ECO:0000256" key="5">
    <source>
        <dbReference type="SAM" id="SignalP"/>
    </source>
</evidence>
<dbReference type="PROSITE" id="PS51007">
    <property type="entry name" value="CYTC"/>
    <property type="match status" value="1"/>
</dbReference>
<dbReference type="InterPro" id="IPR009056">
    <property type="entry name" value="Cyt_c-like_dom"/>
</dbReference>
<sequence length="188" mass="18989">MKRSLSLAARGAAACTLALSAAAAGAAPVSDAAQLARGAHLVETIGCADCHTPSVMGASGPQKDLALGFAGHPQALDVSPPPAPAGGWIWGGSASMTAFHGPWGVSYASNLTPDAETGLGHWSLEQFIATMRSGRHLGNGRPLLPPMPWQGIGKLDDGDLAAMFAYLQSLPAVANRVPGPLPPAVAAR</sequence>
<keyword evidence="5" id="KW-0732">Signal</keyword>
<evidence type="ECO:0000256" key="4">
    <source>
        <dbReference type="PROSITE-ProRule" id="PRU00433"/>
    </source>
</evidence>
<reference evidence="7 8" key="1">
    <citation type="submission" date="2018-05" db="EMBL/GenBank/DDBJ databases">
        <title>Genomic Encyclopedia of Type Strains, Phase IV (KMG-IV): sequencing the most valuable type-strain genomes for metagenomic binning, comparative biology and taxonomic classification.</title>
        <authorList>
            <person name="Goeker M."/>
        </authorList>
    </citation>
    <scope>NUCLEOTIDE SEQUENCE [LARGE SCALE GENOMIC DNA]</scope>
    <source>
        <strain evidence="7 8">DSM 23606</strain>
    </source>
</reference>
<dbReference type="GO" id="GO:0009055">
    <property type="term" value="F:electron transfer activity"/>
    <property type="evidence" value="ECO:0007669"/>
    <property type="project" value="InterPro"/>
</dbReference>
<keyword evidence="8" id="KW-1185">Reference proteome</keyword>
<dbReference type="SUPFAM" id="SSF46626">
    <property type="entry name" value="Cytochrome c"/>
    <property type="match status" value="1"/>
</dbReference>
<evidence type="ECO:0000313" key="8">
    <source>
        <dbReference type="Proteomes" id="UP000246569"/>
    </source>
</evidence>
<dbReference type="GO" id="GO:0020037">
    <property type="term" value="F:heme binding"/>
    <property type="evidence" value="ECO:0007669"/>
    <property type="project" value="InterPro"/>
</dbReference>
<feature type="chain" id="PRO_5016399340" evidence="5">
    <location>
        <begin position="27"/>
        <end position="188"/>
    </location>
</feature>
<proteinExistence type="predicted"/>
<dbReference type="AlphaFoldDB" id="A0A317MZK7"/>
<feature type="signal peptide" evidence="5">
    <location>
        <begin position="1"/>
        <end position="26"/>
    </location>
</feature>